<evidence type="ECO:0008006" key="4">
    <source>
        <dbReference type="Google" id="ProtNLM"/>
    </source>
</evidence>
<dbReference type="AlphaFoldDB" id="A0A5E6P9T5"/>
<name>A0A5E6P9T5_PSEFL</name>
<gene>
    <name evidence="2" type="ORF">PS631_00137</name>
</gene>
<feature type="transmembrane region" description="Helical" evidence="1">
    <location>
        <begin position="362"/>
        <end position="387"/>
    </location>
</feature>
<proteinExistence type="predicted"/>
<dbReference type="OrthoDB" id="7033387at2"/>
<keyword evidence="1" id="KW-0812">Transmembrane</keyword>
<feature type="transmembrane region" description="Helical" evidence="1">
    <location>
        <begin position="139"/>
        <end position="161"/>
    </location>
</feature>
<organism evidence="2 3">
    <name type="scientific">Pseudomonas fluorescens</name>
    <dbReference type="NCBI Taxonomy" id="294"/>
    <lineage>
        <taxon>Bacteria</taxon>
        <taxon>Pseudomonadati</taxon>
        <taxon>Pseudomonadota</taxon>
        <taxon>Gammaproteobacteria</taxon>
        <taxon>Pseudomonadales</taxon>
        <taxon>Pseudomonadaceae</taxon>
        <taxon>Pseudomonas</taxon>
    </lineage>
</organism>
<dbReference type="EMBL" id="CABVHF010000001">
    <property type="protein sequence ID" value="VVM38107.1"/>
    <property type="molecule type" value="Genomic_DNA"/>
</dbReference>
<dbReference type="Proteomes" id="UP000399692">
    <property type="component" value="Unassembled WGS sequence"/>
</dbReference>
<feature type="transmembrane region" description="Helical" evidence="1">
    <location>
        <begin position="322"/>
        <end position="342"/>
    </location>
</feature>
<sequence>MRGNTRTDDFGTYQKSTLYSKSSTISVIMLLPAFFLYQILISYGVMPPFAGGYFTAACLALLPLLTITYFLCHGKRAVIQTHDFAYFAFLIYFATIALSHRALGAEKYLLEWHLISSIQMASMYLAFKGAFSTLNKNRKLLIFLSATLSTLVICLSSDGAFNPRIASSENDSIVSYQGFALSLFLMSCLSIFLSGTTLLRVSLYGLSLTALYLNGARSEFAGFLIFSMCFEFFRSKSKPIGIFLLAIIIVATTSIFLFGVVEIPSNRVTNLLNLESDNSSNIRNEIATSGIEKILQSPLTGSYGDYEQGLYIHNIFSSWQDLGLIGFIFFCLLITVPIASLLKRVLLRRNSSTADCMILSLLISAFILLIFGKYFTYLVVPAVLGLYSGLVRSRSRNESTALSDRPDSPDLKTN</sequence>
<accession>A0A5E6P9T5</accession>
<reference evidence="2 3" key="1">
    <citation type="submission" date="2019-09" db="EMBL/GenBank/DDBJ databases">
        <authorList>
            <person name="Chandra G."/>
            <person name="Truman W A."/>
        </authorList>
    </citation>
    <scope>NUCLEOTIDE SEQUENCE [LARGE SCALE GENOMIC DNA]</scope>
    <source>
        <strain evidence="2">PS631</strain>
    </source>
</reference>
<protein>
    <recommendedName>
        <fullName evidence="4">O-antigen ligase domain-containing protein</fullName>
    </recommendedName>
</protein>
<evidence type="ECO:0000313" key="3">
    <source>
        <dbReference type="Proteomes" id="UP000399692"/>
    </source>
</evidence>
<feature type="transmembrane region" description="Helical" evidence="1">
    <location>
        <begin position="25"/>
        <end position="46"/>
    </location>
</feature>
<keyword evidence="1" id="KW-1133">Transmembrane helix</keyword>
<dbReference type="RefSeq" id="WP_150568909.1">
    <property type="nucleotide sequence ID" value="NZ_CABVHF010000001.1"/>
</dbReference>
<feature type="transmembrane region" description="Helical" evidence="1">
    <location>
        <begin position="84"/>
        <end position="103"/>
    </location>
</feature>
<feature type="transmembrane region" description="Helical" evidence="1">
    <location>
        <begin position="239"/>
        <end position="261"/>
    </location>
</feature>
<feature type="transmembrane region" description="Helical" evidence="1">
    <location>
        <begin position="173"/>
        <end position="199"/>
    </location>
</feature>
<feature type="transmembrane region" description="Helical" evidence="1">
    <location>
        <begin position="109"/>
        <end position="127"/>
    </location>
</feature>
<evidence type="ECO:0000256" key="1">
    <source>
        <dbReference type="SAM" id="Phobius"/>
    </source>
</evidence>
<evidence type="ECO:0000313" key="2">
    <source>
        <dbReference type="EMBL" id="VVM38107.1"/>
    </source>
</evidence>
<feature type="transmembrane region" description="Helical" evidence="1">
    <location>
        <begin position="52"/>
        <end position="72"/>
    </location>
</feature>
<keyword evidence="1" id="KW-0472">Membrane</keyword>